<accession>A0A0G1X8U7</accession>
<dbReference type="SUPFAM" id="SSF50156">
    <property type="entry name" value="PDZ domain-like"/>
    <property type="match status" value="1"/>
</dbReference>
<gene>
    <name evidence="4" type="ORF">UY32_C0009G0022</name>
</gene>
<keyword evidence="2" id="KW-0378">Hydrolase</keyword>
<feature type="domain" description="PDZ" evidence="3">
    <location>
        <begin position="312"/>
        <end position="400"/>
    </location>
</feature>
<keyword evidence="1 4" id="KW-0645">Protease</keyword>
<dbReference type="InterPro" id="IPR036034">
    <property type="entry name" value="PDZ_sf"/>
</dbReference>
<dbReference type="EMBL" id="LCPO01000009">
    <property type="protein sequence ID" value="KKU98993.1"/>
    <property type="molecule type" value="Genomic_DNA"/>
</dbReference>
<dbReference type="InterPro" id="IPR001940">
    <property type="entry name" value="Peptidase_S1C"/>
</dbReference>
<evidence type="ECO:0000256" key="2">
    <source>
        <dbReference type="ARBA" id="ARBA00022801"/>
    </source>
</evidence>
<dbReference type="PRINTS" id="PR00834">
    <property type="entry name" value="PROTEASES2C"/>
</dbReference>
<evidence type="ECO:0000313" key="5">
    <source>
        <dbReference type="Proteomes" id="UP000034600"/>
    </source>
</evidence>
<dbReference type="SMART" id="SM00228">
    <property type="entry name" value="PDZ"/>
    <property type="match status" value="1"/>
</dbReference>
<reference evidence="4 5" key="1">
    <citation type="journal article" date="2015" name="Nature">
        <title>rRNA introns, odd ribosomes, and small enigmatic genomes across a large radiation of phyla.</title>
        <authorList>
            <person name="Brown C.T."/>
            <person name="Hug L.A."/>
            <person name="Thomas B.C."/>
            <person name="Sharon I."/>
            <person name="Castelle C.J."/>
            <person name="Singh A."/>
            <person name="Wilkins M.J."/>
            <person name="Williams K.H."/>
            <person name="Banfield J.F."/>
        </authorList>
    </citation>
    <scope>NUCLEOTIDE SEQUENCE [LARGE SCALE GENOMIC DNA]</scope>
</reference>
<dbReference type="Gene3D" id="2.30.42.10">
    <property type="match status" value="1"/>
</dbReference>
<dbReference type="GO" id="GO:0004252">
    <property type="term" value="F:serine-type endopeptidase activity"/>
    <property type="evidence" value="ECO:0007669"/>
    <property type="project" value="InterPro"/>
</dbReference>
<dbReference type="PANTHER" id="PTHR43343">
    <property type="entry name" value="PEPTIDASE S12"/>
    <property type="match status" value="1"/>
</dbReference>
<evidence type="ECO:0000313" key="4">
    <source>
        <dbReference type="EMBL" id="KKU98993.1"/>
    </source>
</evidence>
<dbReference type="Gene3D" id="2.40.10.120">
    <property type="match status" value="1"/>
</dbReference>
<dbReference type="InterPro" id="IPR001478">
    <property type="entry name" value="PDZ"/>
</dbReference>
<dbReference type="Proteomes" id="UP000034600">
    <property type="component" value="Unassembled WGS sequence"/>
</dbReference>
<dbReference type="CDD" id="cd06779">
    <property type="entry name" value="cpPDZ_Deg_HtrA-like"/>
    <property type="match status" value="1"/>
</dbReference>
<organism evidence="4 5">
    <name type="scientific">Candidatus Jorgensenbacteria bacterium GW2011_GWC1_48_8</name>
    <dbReference type="NCBI Taxonomy" id="1618666"/>
    <lineage>
        <taxon>Bacteria</taxon>
        <taxon>Candidatus Joergenseniibacteriota</taxon>
    </lineage>
</organism>
<evidence type="ECO:0000259" key="3">
    <source>
        <dbReference type="SMART" id="SM00228"/>
    </source>
</evidence>
<dbReference type="SUPFAM" id="SSF50494">
    <property type="entry name" value="Trypsin-like serine proteases"/>
    <property type="match status" value="1"/>
</dbReference>
<dbReference type="Pfam" id="PF13365">
    <property type="entry name" value="Trypsin_2"/>
    <property type="match status" value="1"/>
</dbReference>
<proteinExistence type="predicted"/>
<dbReference type="InterPro" id="IPR009003">
    <property type="entry name" value="Peptidase_S1_PA"/>
</dbReference>
<evidence type="ECO:0000256" key="1">
    <source>
        <dbReference type="ARBA" id="ARBA00022670"/>
    </source>
</evidence>
<dbReference type="AlphaFoldDB" id="A0A0G1X8U7"/>
<sequence length="415" mass="44058">MNRRHLQIVVVSVLVLGIAGFFVTSPMARANVFEDILNFLKKPIATPEMDNAPAEEAPLYKPAIDYEEAVVAAIDKAAPSVVSIVISKDLPVIEQCPYDPFADLPPEFRQFFGGGFQFSQPCQKGTQKQEVGGGSGFIVSEDGLILTNKHVVADTKAEYTVLTNDGEKYDAKVLARDPVQDIAIIKISASGLTAAKLGDSDSIKLGQTAIVIGNALGEFRNTVSVGVISGLSRTITASGEGFGTETIQGVIQTDAAINPGNSGGPLLNLKGEVIGVNTAVVSGAENIGFAIPINQAKRDINSVKLTGSIKVPYIGVRYLIITEDIAKKQNLPVQDGALIQRIENGPGVVPNSPAEKAGLKTDDIILEIDGRKIDKDTTLGSLIGRYSIGDIITLKVLRGKDTITVKITLEERPNL</sequence>
<dbReference type="InterPro" id="IPR051201">
    <property type="entry name" value="Chloro_Bact_Ser_Proteases"/>
</dbReference>
<comment type="caution">
    <text evidence="4">The sequence shown here is derived from an EMBL/GenBank/DDBJ whole genome shotgun (WGS) entry which is preliminary data.</text>
</comment>
<protein>
    <submittedName>
        <fullName evidence="4">Protease Do</fullName>
    </submittedName>
</protein>
<name>A0A0G1X8U7_9BACT</name>
<dbReference type="GO" id="GO:0006508">
    <property type="term" value="P:proteolysis"/>
    <property type="evidence" value="ECO:0007669"/>
    <property type="project" value="UniProtKB-KW"/>
</dbReference>
<dbReference type="PANTHER" id="PTHR43343:SF3">
    <property type="entry name" value="PROTEASE DO-LIKE 8, CHLOROPLASTIC"/>
    <property type="match status" value="1"/>
</dbReference>
<dbReference type="Pfam" id="PF13180">
    <property type="entry name" value="PDZ_2"/>
    <property type="match status" value="1"/>
</dbReference>